<gene>
    <name evidence="1" type="ORF">JOF53_007759</name>
</gene>
<dbReference type="Proteomes" id="UP001519363">
    <property type="component" value="Unassembled WGS sequence"/>
</dbReference>
<reference evidence="1 2" key="1">
    <citation type="submission" date="2021-03" db="EMBL/GenBank/DDBJ databases">
        <title>Sequencing the genomes of 1000 actinobacteria strains.</title>
        <authorList>
            <person name="Klenk H.-P."/>
        </authorList>
    </citation>
    <scope>NUCLEOTIDE SEQUENCE [LARGE SCALE GENOMIC DNA]</scope>
    <source>
        <strain evidence="1 2">DSM 44580</strain>
    </source>
</reference>
<name>A0ABS5AR52_9PSEU</name>
<keyword evidence="2" id="KW-1185">Reference proteome</keyword>
<organism evidence="1 2">
    <name type="scientific">Crossiella equi</name>
    <dbReference type="NCBI Taxonomy" id="130796"/>
    <lineage>
        <taxon>Bacteria</taxon>
        <taxon>Bacillati</taxon>
        <taxon>Actinomycetota</taxon>
        <taxon>Actinomycetes</taxon>
        <taxon>Pseudonocardiales</taxon>
        <taxon>Pseudonocardiaceae</taxon>
        <taxon>Crossiella</taxon>
    </lineage>
</organism>
<evidence type="ECO:0000313" key="2">
    <source>
        <dbReference type="Proteomes" id="UP001519363"/>
    </source>
</evidence>
<protein>
    <submittedName>
        <fullName evidence="1">Uncharacterized protein</fullName>
    </submittedName>
</protein>
<evidence type="ECO:0000313" key="1">
    <source>
        <dbReference type="EMBL" id="MBP2478887.1"/>
    </source>
</evidence>
<sequence>MVTTEGGRVSRRRIAGAPRLPAKVAGAEERRPHVLPEWWTRWEWRVAVIVLELVAALCRDEALVLVTRALIAMGDMIADAGKPERS</sequence>
<proteinExistence type="predicted"/>
<dbReference type="EMBL" id="JAGIOO010000001">
    <property type="protein sequence ID" value="MBP2478887.1"/>
    <property type="molecule type" value="Genomic_DNA"/>
</dbReference>
<comment type="caution">
    <text evidence="1">The sequence shown here is derived from an EMBL/GenBank/DDBJ whole genome shotgun (WGS) entry which is preliminary data.</text>
</comment>
<accession>A0ABS5AR52</accession>
<dbReference type="RefSeq" id="WP_086786600.1">
    <property type="nucleotide sequence ID" value="NZ_JAGIOO010000001.1"/>
</dbReference>